<evidence type="ECO:0000313" key="3">
    <source>
        <dbReference type="Proteomes" id="UP000004848"/>
    </source>
</evidence>
<evidence type="ECO:0000313" key="2">
    <source>
        <dbReference type="EMBL" id="EAV45275.1"/>
    </source>
</evidence>
<dbReference type="Proteomes" id="UP000004848">
    <property type="component" value="Unassembled WGS sequence"/>
</dbReference>
<dbReference type="Gene3D" id="1.20.120.520">
    <property type="entry name" value="nmb1532 protein domain like"/>
    <property type="match status" value="1"/>
</dbReference>
<feature type="domain" description="Hemerythrin-like" evidence="1">
    <location>
        <begin position="51"/>
        <end position="192"/>
    </location>
</feature>
<dbReference type="EMBL" id="AAUW01000003">
    <property type="protein sequence ID" value="EAV45275.1"/>
    <property type="molecule type" value="Genomic_DNA"/>
</dbReference>
<protein>
    <recommendedName>
        <fullName evidence="1">Hemerythrin-like domain-containing protein</fullName>
    </recommendedName>
</protein>
<dbReference type="InterPro" id="IPR012312">
    <property type="entry name" value="Hemerythrin-like"/>
</dbReference>
<sequence length="200" mass="23146">MVRLAHKQIGNAMNAEIDIRTTEMPADMRILLDAYPRDTWEAHPGFKEKTSNWLGAHVMFRQLAELVRLETEAYLEKLRDPEDFAARLSRYGDLLVRNLHGHHTWEDKSYFPELCEADPRFEKGLEILEKDHEALDAMLFGFSRTANRAIKLVQLDEAQAREEAGQLQPVTETIEKLLGRHLSDEEELAVPIILHHRLRG</sequence>
<organism evidence="2 3">
    <name type="scientific">Roseibium aggregatum (strain ATCC 25650 / DSM 13394 / JCM 20685 / NBRC 16684 / NCIMB 2208 / IAM 12614 / B1)</name>
    <name type="common">Stappia aggregata</name>
    <dbReference type="NCBI Taxonomy" id="384765"/>
    <lineage>
        <taxon>Bacteria</taxon>
        <taxon>Pseudomonadati</taxon>
        <taxon>Pseudomonadota</taxon>
        <taxon>Alphaproteobacteria</taxon>
        <taxon>Hyphomicrobiales</taxon>
        <taxon>Stappiaceae</taxon>
        <taxon>Roseibium</taxon>
    </lineage>
</organism>
<gene>
    <name evidence="2" type="ORF">SIAM614_18159</name>
</gene>
<name>A0NPB2_ROSAI</name>
<comment type="caution">
    <text evidence="2">The sequence shown here is derived from an EMBL/GenBank/DDBJ whole genome shotgun (WGS) entry which is preliminary data.</text>
</comment>
<evidence type="ECO:0000259" key="1">
    <source>
        <dbReference type="Pfam" id="PF01814"/>
    </source>
</evidence>
<reference evidence="2 3" key="1">
    <citation type="submission" date="2006-05" db="EMBL/GenBank/DDBJ databases">
        <authorList>
            <person name="King G."/>
            <person name="Ferriera S."/>
            <person name="Johnson J."/>
            <person name="Kravitz S."/>
            <person name="Beeson K."/>
            <person name="Sutton G."/>
            <person name="Rogers Y.-H."/>
            <person name="Friedman R."/>
            <person name="Frazier M."/>
            <person name="Venter J.C."/>
        </authorList>
    </citation>
    <scope>NUCLEOTIDE SEQUENCE [LARGE SCALE GENOMIC DNA]</scope>
    <source>
        <strain evidence="3">ATCC 25650 / DSM 13394 / JCM 20685 / NBRC 16684 / NCIMB 2208 / IAM 12614 / B1</strain>
    </source>
</reference>
<dbReference type="eggNOG" id="ENOG5030DC7">
    <property type="taxonomic scope" value="Bacteria"/>
</dbReference>
<dbReference type="Pfam" id="PF01814">
    <property type="entry name" value="Hemerythrin"/>
    <property type="match status" value="1"/>
</dbReference>
<dbReference type="AlphaFoldDB" id="A0NPB2"/>
<proteinExistence type="predicted"/>
<accession>A0NPB2</accession>